<name>A0A553HXN1_9PEZI</name>
<comment type="caution">
    <text evidence="1">The sequence shown here is derived from an EMBL/GenBank/DDBJ whole genome shotgun (WGS) entry which is preliminary data.</text>
</comment>
<evidence type="ECO:0000313" key="1">
    <source>
        <dbReference type="EMBL" id="TRX92709.1"/>
    </source>
</evidence>
<keyword evidence="2" id="KW-1185">Reference proteome</keyword>
<proteinExistence type="predicted"/>
<dbReference type="OrthoDB" id="4129651at2759"/>
<evidence type="ECO:0000313" key="2">
    <source>
        <dbReference type="Proteomes" id="UP000319160"/>
    </source>
</evidence>
<dbReference type="AlphaFoldDB" id="A0A553HXN1"/>
<accession>A0A553HXN1</accession>
<dbReference type="Proteomes" id="UP000319160">
    <property type="component" value="Unassembled WGS sequence"/>
</dbReference>
<organism evidence="1 2">
    <name type="scientific">Xylaria flabelliformis</name>
    <dbReference type="NCBI Taxonomy" id="2512241"/>
    <lineage>
        <taxon>Eukaryota</taxon>
        <taxon>Fungi</taxon>
        <taxon>Dikarya</taxon>
        <taxon>Ascomycota</taxon>
        <taxon>Pezizomycotina</taxon>
        <taxon>Sordariomycetes</taxon>
        <taxon>Xylariomycetidae</taxon>
        <taxon>Xylariales</taxon>
        <taxon>Xylariaceae</taxon>
        <taxon>Xylaria</taxon>
    </lineage>
</organism>
<reference evidence="2" key="1">
    <citation type="submission" date="2019-06" db="EMBL/GenBank/DDBJ databases">
        <title>Draft genome sequence of the griseofulvin-producing fungus Xylaria cubensis strain G536.</title>
        <authorList>
            <person name="Mead M.E."/>
            <person name="Raja H.A."/>
            <person name="Steenwyk J.L."/>
            <person name="Knowles S.L."/>
            <person name="Oberlies N.H."/>
            <person name="Rokas A."/>
        </authorList>
    </citation>
    <scope>NUCLEOTIDE SEQUENCE [LARGE SCALE GENOMIC DNA]</scope>
    <source>
        <strain evidence="2">G536</strain>
    </source>
</reference>
<protein>
    <submittedName>
        <fullName evidence="1">Uncharacterized protein</fullName>
    </submittedName>
</protein>
<gene>
    <name evidence="1" type="ORF">FHL15_006383</name>
</gene>
<dbReference type="EMBL" id="VFLP01000034">
    <property type="protein sequence ID" value="TRX92709.1"/>
    <property type="molecule type" value="Genomic_DNA"/>
</dbReference>
<sequence>MPMPQNFTEHPSPAQAFELGVTYASLLRHIYNHPDFHYKEPPTALVSKVDLERTPKGLFFTADFIQNTYVNYVLPYLPEGASRKCKELGNPWAFADPNYQWEWTWDAQAGAMKDANGNVVEFPKLPKARQKQIASDIVGRNFFATKLVLENETDLKARMLLGGQTIDFGPDARAATEKLA</sequence>